<evidence type="ECO:0000313" key="3">
    <source>
        <dbReference type="Proteomes" id="UP000281553"/>
    </source>
</evidence>
<name>A0A3P7M8R2_DIBLA</name>
<protein>
    <recommendedName>
        <fullName evidence="4">C-type lectin domain-containing protein</fullName>
    </recommendedName>
</protein>
<evidence type="ECO:0000256" key="1">
    <source>
        <dbReference type="SAM" id="SignalP"/>
    </source>
</evidence>
<dbReference type="Proteomes" id="UP000281553">
    <property type="component" value="Unassembled WGS sequence"/>
</dbReference>
<dbReference type="OrthoDB" id="6224622at2759"/>
<evidence type="ECO:0000313" key="2">
    <source>
        <dbReference type="EMBL" id="VDN18748.1"/>
    </source>
</evidence>
<feature type="chain" id="PRO_5018158073" description="C-type lectin domain-containing protein" evidence="1">
    <location>
        <begin position="21"/>
        <end position="237"/>
    </location>
</feature>
<organism evidence="2 3">
    <name type="scientific">Dibothriocephalus latus</name>
    <name type="common">Fish tapeworm</name>
    <name type="synonym">Diphyllobothrium latum</name>
    <dbReference type="NCBI Taxonomy" id="60516"/>
    <lineage>
        <taxon>Eukaryota</taxon>
        <taxon>Metazoa</taxon>
        <taxon>Spiralia</taxon>
        <taxon>Lophotrochozoa</taxon>
        <taxon>Platyhelminthes</taxon>
        <taxon>Cestoda</taxon>
        <taxon>Eucestoda</taxon>
        <taxon>Diphyllobothriidea</taxon>
        <taxon>Diphyllobothriidae</taxon>
        <taxon>Dibothriocephalus</taxon>
    </lineage>
</organism>
<gene>
    <name evidence="2" type="ORF">DILT_LOCUS13256</name>
</gene>
<keyword evidence="3" id="KW-1185">Reference proteome</keyword>
<evidence type="ECO:0008006" key="4">
    <source>
        <dbReference type="Google" id="ProtNLM"/>
    </source>
</evidence>
<reference evidence="2 3" key="1">
    <citation type="submission" date="2018-11" db="EMBL/GenBank/DDBJ databases">
        <authorList>
            <consortium name="Pathogen Informatics"/>
        </authorList>
    </citation>
    <scope>NUCLEOTIDE SEQUENCE [LARGE SCALE GENOMIC DNA]</scope>
</reference>
<sequence length="237" mass="26808">MACGMWLLLSVFSFLEPCKGQNRDRFNPAGPEYIGIFGGLKYYIYASVEATHGDANTLCSIYDNQGRLAWFGDLEVPELRAIAEKASMINYLNLNHFFWIDGRLLNKSCNTGHDPCIWGPETHDSEVLSHIAPGVSNTFKTTNMACEKLESEQNRKEMEMEMEGKIERRPVLMPNLLEEFPDEDKDYVLAAAWNFEKSGFICSAPESDVVECPFGFTEIETCDVPKHLIPKPGFDCK</sequence>
<dbReference type="AlphaFoldDB" id="A0A3P7M8R2"/>
<accession>A0A3P7M8R2</accession>
<keyword evidence="1" id="KW-0732">Signal</keyword>
<feature type="signal peptide" evidence="1">
    <location>
        <begin position="1"/>
        <end position="20"/>
    </location>
</feature>
<proteinExistence type="predicted"/>
<dbReference type="EMBL" id="UYRU01069469">
    <property type="protein sequence ID" value="VDN18748.1"/>
    <property type="molecule type" value="Genomic_DNA"/>
</dbReference>